<dbReference type="InterPro" id="IPR009057">
    <property type="entry name" value="Homeodomain-like_sf"/>
</dbReference>
<feature type="transmembrane region" description="Helical" evidence="5">
    <location>
        <begin position="119"/>
        <end position="137"/>
    </location>
</feature>
<feature type="compositionally biased region" description="Pro residues" evidence="4">
    <location>
        <begin position="238"/>
        <end position="252"/>
    </location>
</feature>
<proteinExistence type="predicted"/>
<keyword evidence="5" id="KW-0812">Transmembrane</keyword>
<reference evidence="7" key="2">
    <citation type="submission" date="2023-01" db="EMBL/GenBank/DDBJ databases">
        <authorList>
            <person name="Sun Q."/>
            <person name="Evtushenko L."/>
        </authorList>
    </citation>
    <scope>NUCLEOTIDE SEQUENCE</scope>
    <source>
        <strain evidence="7">VKM B-2789</strain>
    </source>
</reference>
<dbReference type="EMBL" id="BSFM01000001">
    <property type="protein sequence ID" value="GLK82149.1"/>
    <property type="molecule type" value="Genomic_DNA"/>
</dbReference>
<dbReference type="Pfam" id="PF12833">
    <property type="entry name" value="HTH_18"/>
    <property type="match status" value="1"/>
</dbReference>
<feature type="region of interest" description="Disordered" evidence="4">
    <location>
        <begin position="214"/>
        <end position="256"/>
    </location>
</feature>
<evidence type="ECO:0000313" key="8">
    <source>
        <dbReference type="Proteomes" id="UP001143330"/>
    </source>
</evidence>
<dbReference type="GO" id="GO:0003700">
    <property type="term" value="F:DNA-binding transcription factor activity"/>
    <property type="evidence" value="ECO:0007669"/>
    <property type="project" value="InterPro"/>
</dbReference>
<evidence type="ECO:0000256" key="4">
    <source>
        <dbReference type="SAM" id="MobiDB-lite"/>
    </source>
</evidence>
<evidence type="ECO:0000256" key="3">
    <source>
        <dbReference type="ARBA" id="ARBA00023163"/>
    </source>
</evidence>
<comment type="caution">
    <text evidence="7">The sequence shown here is derived from an EMBL/GenBank/DDBJ whole genome shotgun (WGS) entry which is preliminary data.</text>
</comment>
<dbReference type="GO" id="GO:0043565">
    <property type="term" value="F:sequence-specific DNA binding"/>
    <property type="evidence" value="ECO:0007669"/>
    <property type="project" value="InterPro"/>
</dbReference>
<keyword evidence="2" id="KW-0238">DNA-binding</keyword>
<keyword evidence="1" id="KW-0805">Transcription regulation</keyword>
<keyword evidence="5" id="KW-1133">Transmembrane helix</keyword>
<dbReference type="SMART" id="SM00342">
    <property type="entry name" value="HTH_ARAC"/>
    <property type="match status" value="1"/>
</dbReference>
<dbReference type="RefSeq" id="WP_213362833.1">
    <property type="nucleotide sequence ID" value="NZ_BSFM01000001.1"/>
</dbReference>
<feature type="transmembrane region" description="Helical" evidence="5">
    <location>
        <begin position="61"/>
        <end position="82"/>
    </location>
</feature>
<organism evidence="7 8">
    <name type="scientific">Ancylobacter defluvii</name>
    <dbReference type="NCBI Taxonomy" id="1282440"/>
    <lineage>
        <taxon>Bacteria</taxon>
        <taxon>Pseudomonadati</taxon>
        <taxon>Pseudomonadota</taxon>
        <taxon>Alphaproteobacteria</taxon>
        <taxon>Hyphomicrobiales</taxon>
        <taxon>Xanthobacteraceae</taxon>
        <taxon>Ancylobacter</taxon>
    </lineage>
</organism>
<dbReference type="PROSITE" id="PS01124">
    <property type="entry name" value="HTH_ARAC_FAMILY_2"/>
    <property type="match status" value="1"/>
</dbReference>
<dbReference type="SUPFAM" id="SSF46689">
    <property type="entry name" value="Homeodomain-like"/>
    <property type="match status" value="1"/>
</dbReference>
<feature type="transmembrane region" description="Helical" evidence="5">
    <location>
        <begin position="34"/>
        <end position="55"/>
    </location>
</feature>
<name>A0A9W6N8B0_9HYPH</name>
<gene>
    <name evidence="7" type="ORF">GCM10017653_02180</name>
</gene>
<feature type="transmembrane region" description="Helical" evidence="5">
    <location>
        <begin position="158"/>
        <end position="178"/>
    </location>
</feature>
<protein>
    <submittedName>
        <fullName evidence="7">AraC family transcriptional regulator</fullName>
    </submittedName>
</protein>
<accession>A0A9W6N8B0</accession>
<feature type="transmembrane region" description="Helical" evidence="5">
    <location>
        <begin position="94"/>
        <end position="113"/>
    </location>
</feature>
<evidence type="ECO:0000259" key="6">
    <source>
        <dbReference type="PROSITE" id="PS01124"/>
    </source>
</evidence>
<dbReference type="PANTHER" id="PTHR43280:SF29">
    <property type="entry name" value="ARAC-FAMILY TRANSCRIPTIONAL REGULATOR"/>
    <property type="match status" value="1"/>
</dbReference>
<evidence type="ECO:0000256" key="2">
    <source>
        <dbReference type="ARBA" id="ARBA00023125"/>
    </source>
</evidence>
<feature type="transmembrane region" description="Helical" evidence="5">
    <location>
        <begin position="6"/>
        <end position="22"/>
    </location>
</feature>
<feature type="transmembrane region" description="Helical" evidence="5">
    <location>
        <begin position="190"/>
        <end position="210"/>
    </location>
</feature>
<sequence>MIFVPLPFVVALLLVLLAMRLLRRGEEDGRHHRLFLALIAAYALQSVLIGLRWGYDIRAVLPLQVVVASLIAPLAFLAFRSLTTAAPEAGARPALLWPHLLVPPLAVAGLVLFRPSPVGPVVVALFLTYGAALFWLARRGPDGLVSSRLDGALRSYRALVFTAAALVGSAMVDVVISFDLDWSGGRHTPLIIALFNMVTLLALGAAAAAADAGASPAAPPAPVPRAPVEGDAIHEAPVTPPPLAAPPAPDAPGEPALRDEDLAVLARLDALMAERRLYTDVDLDLGRLARRLSLPARRLSEAINRIHAMSVSHYVNGLRVAEAQRLLAGTELPVTRVMLEAGFLTKSNFNREFRRLAGMSPSEWRAARRTGAAEPS</sequence>
<evidence type="ECO:0000313" key="7">
    <source>
        <dbReference type="EMBL" id="GLK82149.1"/>
    </source>
</evidence>
<dbReference type="InterPro" id="IPR018060">
    <property type="entry name" value="HTH_AraC"/>
</dbReference>
<keyword evidence="3" id="KW-0804">Transcription</keyword>
<keyword evidence="8" id="KW-1185">Reference proteome</keyword>
<evidence type="ECO:0000256" key="1">
    <source>
        <dbReference type="ARBA" id="ARBA00023015"/>
    </source>
</evidence>
<dbReference type="Proteomes" id="UP001143330">
    <property type="component" value="Unassembled WGS sequence"/>
</dbReference>
<evidence type="ECO:0000256" key="5">
    <source>
        <dbReference type="SAM" id="Phobius"/>
    </source>
</evidence>
<keyword evidence="5" id="KW-0472">Membrane</keyword>
<reference evidence="7" key="1">
    <citation type="journal article" date="2014" name="Int. J. Syst. Evol. Microbiol.">
        <title>Complete genome sequence of Corynebacterium casei LMG S-19264T (=DSM 44701T), isolated from a smear-ripened cheese.</title>
        <authorList>
            <consortium name="US DOE Joint Genome Institute (JGI-PGF)"/>
            <person name="Walter F."/>
            <person name="Albersmeier A."/>
            <person name="Kalinowski J."/>
            <person name="Ruckert C."/>
        </authorList>
    </citation>
    <scope>NUCLEOTIDE SEQUENCE</scope>
    <source>
        <strain evidence="7">VKM B-2789</strain>
    </source>
</reference>
<dbReference type="PANTHER" id="PTHR43280">
    <property type="entry name" value="ARAC-FAMILY TRANSCRIPTIONAL REGULATOR"/>
    <property type="match status" value="1"/>
</dbReference>
<dbReference type="AlphaFoldDB" id="A0A9W6N8B0"/>
<feature type="domain" description="HTH araC/xylS-type" evidence="6">
    <location>
        <begin position="262"/>
        <end position="367"/>
    </location>
</feature>
<dbReference type="Gene3D" id="1.10.10.60">
    <property type="entry name" value="Homeodomain-like"/>
    <property type="match status" value="1"/>
</dbReference>